<keyword evidence="1 4" id="KW-0436">Ligase</keyword>
<dbReference type="GO" id="GO:0070740">
    <property type="term" value="F:tubulin-glutamic acid ligase activity"/>
    <property type="evidence" value="ECO:0007669"/>
    <property type="project" value="TreeGrafter"/>
</dbReference>
<evidence type="ECO:0000256" key="2">
    <source>
        <dbReference type="ARBA" id="ARBA00022741"/>
    </source>
</evidence>
<proteinExistence type="predicted"/>
<dbReference type="InterPro" id="IPR004344">
    <property type="entry name" value="TTL/TTLL_fam"/>
</dbReference>
<dbReference type="GO" id="GO:0004835">
    <property type="term" value="F:tubulin-tyrosine ligase activity"/>
    <property type="evidence" value="ECO:0007669"/>
    <property type="project" value="UniProtKB-EC"/>
</dbReference>
<dbReference type="GeneID" id="15807129"/>
<dbReference type="Proteomes" id="UP000031512">
    <property type="component" value="Chromosome 1"/>
</dbReference>
<reference evidence="4 5" key="1">
    <citation type="journal article" date="2012" name="BMC Genomics">
        <title>Comparative genomic analysis and phylogenetic position of Theileria equi.</title>
        <authorList>
            <person name="Kappmeyer L.S."/>
            <person name="Thiagarajan M."/>
            <person name="Herndon D.R."/>
            <person name="Ramsay J.D."/>
            <person name="Caler E."/>
            <person name="Djikeng A."/>
            <person name="Gillespie J.J."/>
            <person name="Lau A.O."/>
            <person name="Roalson E.H."/>
            <person name="Silva J.C."/>
            <person name="Silva M.G."/>
            <person name="Suarez C.E."/>
            <person name="Ueti M.W."/>
            <person name="Nene V.M."/>
            <person name="Mealey R.H."/>
            <person name="Knowles D.P."/>
            <person name="Brayton K.A."/>
        </authorList>
    </citation>
    <scope>NUCLEOTIDE SEQUENCE [LARGE SCALE GENOMIC DNA]</scope>
    <source>
        <strain evidence="4 5">WA</strain>
    </source>
</reference>
<dbReference type="AlphaFoldDB" id="L0AWL9"/>
<dbReference type="OrthoDB" id="202825at2759"/>
<dbReference type="GO" id="GO:0005524">
    <property type="term" value="F:ATP binding"/>
    <property type="evidence" value="ECO:0007669"/>
    <property type="project" value="UniProtKB-KW"/>
</dbReference>
<dbReference type="STRING" id="1537102.L0AWL9"/>
<name>L0AWL9_THEEQ</name>
<sequence length="564" mass="64514">MSLVDENAEESETTLCSPQKYYYKKRPNVNLSQAKNDTCLLGSCLKSLRWKVCNHNVGDIYWYGMSITASQIIDLCSSNKCSNYSKFAVNRYPNLQDATRKDYFYKLLQLHLHYKCNGDEHEHGTNAYPPSFTIPRDMKHIVNLLDYKIPFILKPSGGSMGQGVRVATVPEDVTDDLNDYIAQEYIANPLLLDGKKFDIRIYILLTGTFEDFSAFISKSSLVRVCTAFYEYPSANNSCNSFMHLTNYSINRLNLSQYHRGKDIYDVNNNKRPLDSVLNHLEKYGYKKKNIWTQIKQIAENVASALYPHISINSGCLSGTRNPPKLFQILGLDVIIDIYGKAWLLEVNSNPSLKTTYCDGNITRDDPVDLSIKLPVVRDFLTIVNNSLSNVDAIPESCEVIKVTIPTQVHIFVQLYKLTKLGTWTSCRITRTEWLAFCRRTKLVELAKVYALLRSHNVPQGDENHETNVTGKRILLDLFSEYRRENGVPGVCFLRFSQMLESLALIFYENFALLRPSAVERLCGLTGVPSQLLLNWSVNQPDILDKKGIKQATQRLFYHFKQQFL</sequence>
<dbReference type="EC" id="6.3.2.25" evidence="4"/>
<dbReference type="KEGG" id="beq:BEWA_027840"/>
<dbReference type="GO" id="GO:0015631">
    <property type="term" value="F:tubulin binding"/>
    <property type="evidence" value="ECO:0007669"/>
    <property type="project" value="TreeGrafter"/>
</dbReference>
<evidence type="ECO:0000256" key="1">
    <source>
        <dbReference type="ARBA" id="ARBA00022598"/>
    </source>
</evidence>
<gene>
    <name evidence="4" type="ORF">BEWA_027840</name>
</gene>
<dbReference type="VEuPathDB" id="PiroplasmaDB:BEWA_027840"/>
<dbReference type="Gene3D" id="3.30.470.20">
    <property type="entry name" value="ATP-grasp fold, B domain"/>
    <property type="match status" value="1"/>
</dbReference>
<accession>L0AWL9</accession>
<dbReference type="SUPFAM" id="SSF56059">
    <property type="entry name" value="Glutathione synthetase ATP-binding domain-like"/>
    <property type="match status" value="1"/>
</dbReference>
<organism evidence="4 5">
    <name type="scientific">Theileria equi strain WA</name>
    <dbReference type="NCBI Taxonomy" id="1537102"/>
    <lineage>
        <taxon>Eukaryota</taxon>
        <taxon>Sar</taxon>
        <taxon>Alveolata</taxon>
        <taxon>Apicomplexa</taxon>
        <taxon>Aconoidasida</taxon>
        <taxon>Piroplasmida</taxon>
        <taxon>Theileriidae</taxon>
        <taxon>Theileria</taxon>
    </lineage>
</organism>
<dbReference type="GO" id="GO:0036064">
    <property type="term" value="C:ciliary basal body"/>
    <property type="evidence" value="ECO:0007669"/>
    <property type="project" value="TreeGrafter"/>
</dbReference>
<dbReference type="Pfam" id="PF03133">
    <property type="entry name" value="TTL"/>
    <property type="match status" value="1"/>
</dbReference>
<dbReference type="PANTHER" id="PTHR12241:SF154">
    <property type="entry name" value="TUBULIN POLYGLUTAMYLASE TTLL11"/>
    <property type="match status" value="1"/>
</dbReference>
<evidence type="ECO:0000313" key="4">
    <source>
        <dbReference type="EMBL" id="AFZ79935.1"/>
    </source>
</evidence>
<keyword evidence="5" id="KW-1185">Reference proteome</keyword>
<protein>
    <submittedName>
        <fullName evidence="4">Tubulin-tyrosine ligase family member protein</fullName>
        <ecNumber evidence="4">6.3.2.25</ecNumber>
    </submittedName>
</protein>
<keyword evidence="3" id="KW-0067">ATP-binding</keyword>
<evidence type="ECO:0000313" key="5">
    <source>
        <dbReference type="Proteomes" id="UP000031512"/>
    </source>
</evidence>
<dbReference type="RefSeq" id="XP_004829601.1">
    <property type="nucleotide sequence ID" value="XM_004829544.1"/>
</dbReference>
<dbReference type="PROSITE" id="PS51221">
    <property type="entry name" value="TTL"/>
    <property type="match status" value="1"/>
</dbReference>
<evidence type="ECO:0000256" key="3">
    <source>
        <dbReference type="ARBA" id="ARBA00022840"/>
    </source>
</evidence>
<dbReference type="EMBL" id="CP001669">
    <property type="protein sequence ID" value="AFZ79935.1"/>
    <property type="molecule type" value="Genomic_DNA"/>
</dbReference>
<dbReference type="GO" id="GO:0000226">
    <property type="term" value="P:microtubule cytoskeleton organization"/>
    <property type="evidence" value="ECO:0007669"/>
    <property type="project" value="TreeGrafter"/>
</dbReference>
<keyword evidence="2" id="KW-0547">Nucleotide-binding</keyword>
<dbReference type="eggNOG" id="KOG2158">
    <property type="taxonomic scope" value="Eukaryota"/>
</dbReference>
<dbReference type="PANTHER" id="PTHR12241">
    <property type="entry name" value="TUBULIN POLYGLUTAMYLASE"/>
    <property type="match status" value="1"/>
</dbReference>